<dbReference type="EMBL" id="LVLA01000006">
    <property type="protein sequence ID" value="KYO01492.1"/>
    <property type="molecule type" value="Genomic_DNA"/>
</dbReference>
<name>A0A151LQM0_PLARE</name>
<sequence length="10" mass="1214">EKNNKNLILE</sequence>
<dbReference type="RefSeq" id="XP_019970718.1">
    <property type="nucleotide sequence ID" value="XM_020114542.1"/>
</dbReference>
<dbReference type="GeneID" id="24529687"/>
<accession>A0A151LQM0</accession>
<organism evidence="1 2">
    <name type="scientific">Plasmodium reichenowi</name>
    <dbReference type="NCBI Taxonomy" id="5854"/>
    <lineage>
        <taxon>Eukaryota</taxon>
        <taxon>Sar</taxon>
        <taxon>Alveolata</taxon>
        <taxon>Apicomplexa</taxon>
        <taxon>Aconoidasida</taxon>
        <taxon>Haemosporida</taxon>
        <taxon>Plasmodiidae</taxon>
        <taxon>Plasmodium</taxon>
        <taxon>Plasmodium (Laverania)</taxon>
    </lineage>
</organism>
<feature type="non-terminal residue" evidence="1">
    <location>
        <position position="1"/>
    </location>
</feature>
<reference evidence="1 2" key="1">
    <citation type="journal article" date="2016" name="Nat. Commun.">
        <title>Genomes of cryptic chimpanzee Plasmodium species reveal key evolutionary events leading to human malaria.</title>
        <authorList>
            <person name="Sundararaman S.A."/>
            <person name="Plenderleith L.J."/>
            <person name="Liu W."/>
            <person name="Loy D.E."/>
            <person name="Learn G.H."/>
            <person name="Li Y."/>
            <person name="Shaw K.S."/>
            <person name="Ayouba A."/>
            <person name="Peeters M."/>
            <person name="Speede S."/>
            <person name="Shaw G.M."/>
            <person name="Bushman F.D."/>
            <person name="Brisson D."/>
            <person name="Rayner J.C."/>
            <person name="Sharp P.M."/>
            <person name="Hahn B.H."/>
        </authorList>
    </citation>
    <scope>NUCLEOTIDE SEQUENCE [LARGE SCALE GENOMIC DNA]</scope>
    <source>
        <strain evidence="1 2">SY57</strain>
    </source>
</reference>
<gene>
    <name evidence="1" type="ORF">PRSY57_0505300</name>
</gene>
<evidence type="ECO:0000313" key="1">
    <source>
        <dbReference type="EMBL" id="KYO01492.1"/>
    </source>
</evidence>
<protein>
    <submittedName>
        <fullName evidence="1">60S ribosomal subunit protein L24-2, putative</fullName>
    </submittedName>
</protein>
<proteinExistence type="predicted"/>
<comment type="caution">
    <text evidence="1">The sequence shown here is derived from an EMBL/GenBank/DDBJ whole genome shotgun (WGS) entry which is preliminary data.</text>
</comment>
<evidence type="ECO:0000313" key="2">
    <source>
        <dbReference type="Proteomes" id="UP000076359"/>
    </source>
</evidence>
<dbReference type="Proteomes" id="UP000076359">
    <property type="component" value="Chromosome 5"/>
</dbReference>